<sequence>MSPSKFCDDVQAKKEMNGVNGARPSPLKINKDSHFIQKSSSSSSSSTSSSSLTGIAAAGGKQHPPPAHQQRHPVIIYTHSPKIIHTKARDFMALVQKLTGLSHSEDEAGDPQGNNARRVSRTEGKGNCMKAVGHDDTTSSSVVTDENCGGITDVQVNSSSVSPSFDPSNPYLSDVPLFTPNSSDFFCSSRPFYRYPDHMFSSPNMGSAISLSVFEVLKDDLGLIEENDVNVTAAAYNVIIYRNRGLSHSH</sequence>
<keyword evidence="4" id="KW-1185">Reference proteome</keyword>
<feature type="compositionally biased region" description="Low complexity" evidence="1">
    <location>
        <begin position="39"/>
        <end position="51"/>
    </location>
</feature>
<gene>
    <name evidence="3" type="ORF">IFM89_039438</name>
</gene>
<protein>
    <recommendedName>
        <fullName evidence="2">VQ domain-containing protein</fullName>
    </recommendedName>
</protein>
<dbReference type="Proteomes" id="UP000631114">
    <property type="component" value="Unassembled WGS sequence"/>
</dbReference>
<evidence type="ECO:0000256" key="1">
    <source>
        <dbReference type="SAM" id="MobiDB-lite"/>
    </source>
</evidence>
<evidence type="ECO:0000259" key="2">
    <source>
        <dbReference type="Pfam" id="PF05678"/>
    </source>
</evidence>
<dbReference type="PANTHER" id="PTHR33143:SF76">
    <property type="entry name" value="VQ MOTIF-CONTAINING PROTEIN 8, CHLOROPLASTIC"/>
    <property type="match status" value="1"/>
</dbReference>
<dbReference type="InterPro" id="IPR039607">
    <property type="entry name" value="VQ_8/17/18/20/21/25"/>
</dbReference>
<feature type="region of interest" description="Disordered" evidence="1">
    <location>
        <begin position="102"/>
        <end position="146"/>
    </location>
</feature>
<name>A0A835LKX5_9MAGN</name>
<comment type="caution">
    <text evidence="3">The sequence shown here is derived from an EMBL/GenBank/DDBJ whole genome shotgun (WGS) entry which is preliminary data.</text>
</comment>
<accession>A0A835LKX5</accession>
<dbReference type="InterPro" id="IPR008889">
    <property type="entry name" value="VQ"/>
</dbReference>
<evidence type="ECO:0000313" key="3">
    <source>
        <dbReference type="EMBL" id="KAF9595344.1"/>
    </source>
</evidence>
<evidence type="ECO:0000313" key="4">
    <source>
        <dbReference type="Proteomes" id="UP000631114"/>
    </source>
</evidence>
<organism evidence="3 4">
    <name type="scientific">Coptis chinensis</name>
    <dbReference type="NCBI Taxonomy" id="261450"/>
    <lineage>
        <taxon>Eukaryota</taxon>
        <taxon>Viridiplantae</taxon>
        <taxon>Streptophyta</taxon>
        <taxon>Embryophyta</taxon>
        <taxon>Tracheophyta</taxon>
        <taxon>Spermatophyta</taxon>
        <taxon>Magnoliopsida</taxon>
        <taxon>Ranunculales</taxon>
        <taxon>Ranunculaceae</taxon>
        <taxon>Coptidoideae</taxon>
        <taxon>Coptis</taxon>
    </lineage>
</organism>
<feature type="compositionally biased region" description="Basic and acidic residues" evidence="1">
    <location>
        <begin position="1"/>
        <end position="16"/>
    </location>
</feature>
<proteinExistence type="predicted"/>
<dbReference type="AlphaFoldDB" id="A0A835LKX5"/>
<feature type="region of interest" description="Disordered" evidence="1">
    <location>
        <begin position="1"/>
        <end position="69"/>
    </location>
</feature>
<dbReference type="Pfam" id="PF05678">
    <property type="entry name" value="VQ"/>
    <property type="match status" value="1"/>
</dbReference>
<dbReference type="PANTHER" id="PTHR33143">
    <property type="entry name" value="F16F4.1 PROTEIN-RELATED"/>
    <property type="match status" value="1"/>
</dbReference>
<feature type="domain" description="VQ" evidence="2">
    <location>
        <begin position="78"/>
        <end position="102"/>
    </location>
</feature>
<dbReference type="EMBL" id="JADFTS010000008">
    <property type="protein sequence ID" value="KAF9595344.1"/>
    <property type="molecule type" value="Genomic_DNA"/>
</dbReference>
<dbReference type="GO" id="GO:0005634">
    <property type="term" value="C:nucleus"/>
    <property type="evidence" value="ECO:0007669"/>
    <property type="project" value="TreeGrafter"/>
</dbReference>
<reference evidence="3 4" key="1">
    <citation type="submission" date="2020-10" db="EMBL/GenBank/DDBJ databases">
        <title>The Coptis chinensis genome and diversification of protoberbering-type alkaloids.</title>
        <authorList>
            <person name="Wang B."/>
            <person name="Shu S."/>
            <person name="Song C."/>
            <person name="Liu Y."/>
        </authorList>
    </citation>
    <scope>NUCLEOTIDE SEQUENCE [LARGE SCALE GENOMIC DNA]</scope>
    <source>
        <strain evidence="3">HL-2020</strain>
        <tissue evidence="3">Leaf</tissue>
    </source>
</reference>
<dbReference type="OrthoDB" id="1917757at2759"/>